<proteinExistence type="predicted"/>
<sequence length="178" mass="20289">MRNIKEARFPKLIRSDPSQKDPILWCEYHGAPGHRTGDYHHLREEVETLLENGHLREFLSDRAKNNYGQSRDNAEPSKEAEGSPQMTINMIFRGNEANGVTFSAAKKTKILVTHKKRLREVAEDDIAFTEEDADILLLPHNDALVISLNGLDFKIKYVLVDLESLANTINGEFWSKQS</sequence>
<gene>
    <name evidence="2" type="primary">LOC142175363</name>
</gene>
<organism evidence="1 2">
    <name type="scientific">Nicotiana tabacum</name>
    <name type="common">Common tobacco</name>
    <dbReference type="NCBI Taxonomy" id="4097"/>
    <lineage>
        <taxon>Eukaryota</taxon>
        <taxon>Viridiplantae</taxon>
        <taxon>Streptophyta</taxon>
        <taxon>Embryophyta</taxon>
        <taxon>Tracheophyta</taxon>
        <taxon>Spermatophyta</taxon>
        <taxon>Magnoliopsida</taxon>
        <taxon>eudicotyledons</taxon>
        <taxon>Gunneridae</taxon>
        <taxon>Pentapetalae</taxon>
        <taxon>asterids</taxon>
        <taxon>lamiids</taxon>
        <taxon>Solanales</taxon>
        <taxon>Solanaceae</taxon>
        <taxon>Nicotianoideae</taxon>
        <taxon>Nicotianeae</taxon>
        <taxon>Nicotiana</taxon>
    </lineage>
</organism>
<evidence type="ECO:0000313" key="2">
    <source>
        <dbReference type="RefSeq" id="XP_075098047.1"/>
    </source>
</evidence>
<reference evidence="1" key="1">
    <citation type="journal article" date="2014" name="Nat. Commun.">
        <title>The tobacco genome sequence and its comparison with those of tomato and potato.</title>
        <authorList>
            <person name="Sierro N."/>
            <person name="Battey J.N."/>
            <person name="Ouadi S."/>
            <person name="Bakaher N."/>
            <person name="Bovet L."/>
            <person name="Willig A."/>
            <person name="Goepfert S."/>
            <person name="Peitsch M.C."/>
            <person name="Ivanov N.V."/>
        </authorList>
    </citation>
    <scope>NUCLEOTIDE SEQUENCE [LARGE SCALE GENOMIC DNA]</scope>
</reference>
<evidence type="ECO:0000313" key="1">
    <source>
        <dbReference type="Proteomes" id="UP000790787"/>
    </source>
</evidence>
<keyword evidence="1" id="KW-1185">Reference proteome</keyword>
<reference evidence="2" key="2">
    <citation type="submission" date="2025-08" db="UniProtKB">
        <authorList>
            <consortium name="RefSeq"/>
        </authorList>
    </citation>
    <scope>IDENTIFICATION</scope>
    <source>
        <tissue evidence="2">Leaf</tissue>
    </source>
</reference>
<dbReference type="RefSeq" id="XP_075098047.1">
    <property type="nucleotide sequence ID" value="XM_075241946.1"/>
</dbReference>
<dbReference type="Proteomes" id="UP000790787">
    <property type="component" value="Chromosome 21"/>
</dbReference>
<accession>A0AC58TLF2</accession>
<protein>
    <submittedName>
        <fullName evidence="2">Uncharacterized protein LOC142175363</fullName>
    </submittedName>
</protein>
<name>A0AC58TLF2_TOBAC</name>